<organism evidence="1">
    <name type="scientific">Arundo donax</name>
    <name type="common">Giant reed</name>
    <name type="synonym">Donax arundinaceus</name>
    <dbReference type="NCBI Taxonomy" id="35708"/>
    <lineage>
        <taxon>Eukaryota</taxon>
        <taxon>Viridiplantae</taxon>
        <taxon>Streptophyta</taxon>
        <taxon>Embryophyta</taxon>
        <taxon>Tracheophyta</taxon>
        <taxon>Spermatophyta</taxon>
        <taxon>Magnoliopsida</taxon>
        <taxon>Liliopsida</taxon>
        <taxon>Poales</taxon>
        <taxon>Poaceae</taxon>
        <taxon>PACMAD clade</taxon>
        <taxon>Arundinoideae</taxon>
        <taxon>Arundineae</taxon>
        <taxon>Arundo</taxon>
    </lineage>
</organism>
<name>A0A0A8ZZP4_ARUDO</name>
<protein>
    <submittedName>
        <fullName evidence="1">Uncharacterized protein</fullName>
    </submittedName>
</protein>
<reference evidence="1" key="1">
    <citation type="submission" date="2014-09" db="EMBL/GenBank/DDBJ databases">
        <authorList>
            <person name="Magalhaes I.L.F."/>
            <person name="Oliveira U."/>
            <person name="Santos F.R."/>
            <person name="Vidigal T.H.D.A."/>
            <person name="Brescovit A.D."/>
            <person name="Santos A.J."/>
        </authorList>
    </citation>
    <scope>NUCLEOTIDE SEQUENCE</scope>
    <source>
        <tissue evidence="1">Shoot tissue taken approximately 20 cm above the soil surface</tissue>
    </source>
</reference>
<sequence length="49" mass="5760">MLNGYCYTSICWGTVCNSVNRPVRASNISKLRQFLFRNSSFLLLFLLRR</sequence>
<proteinExistence type="predicted"/>
<reference evidence="1" key="2">
    <citation type="journal article" date="2015" name="Data Brief">
        <title>Shoot transcriptome of the giant reed, Arundo donax.</title>
        <authorList>
            <person name="Barrero R.A."/>
            <person name="Guerrero F.D."/>
            <person name="Moolhuijzen P."/>
            <person name="Goolsby J.A."/>
            <person name="Tidwell J."/>
            <person name="Bellgard S.E."/>
            <person name="Bellgard M.I."/>
        </authorList>
    </citation>
    <scope>NUCLEOTIDE SEQUENCE</scope>
    <source>
        <tissue evidence="1">Shoot tissue taken approximately 20 cm above the soil surface</tissue>
    </source>
</reference>
<evidence type="ECO:0000313" key="1">
    <source>
        <dbReference type="EMBL" id="JAD44316.1"/>
    </source>
</evidence>
<accession>A0A0A8ZZP4</accession>
<dbReference type="AlphaFoldDB" id="A0A0A8ZZP4"/>
<dbReference type="EMBL" id="GBRH01253579">
    <property type="protein sequence ID" value="JAD44316.1"/>
    <property type="molecule type" value="Transcribed_RNA"/>
</dbReference>